<reference evidence="6 7" key="1">
    <citation type="journal article" date="2009" name="Genome Res.">
        <title>Comparative genomics of protoploid Saccharomycetaceae.</title>
        <authorList>
            <consortium name="The Genolevures Consortium"/>
            <person name="Souciet J.-L."/>
            <person name="Dujon B."/>
            <person name="Gaillardin C."/>
            <person name="Johnston M."/>
            <person name="Baret P.V."/>
            <person name="Cliften P."/>
            <person name="Sherman D.J."/>
            <person name="Weissenbach J."/>
            <person name="Westhof E."/>
            <person name="Wincker P."/>
            <person name="Jubin C."/>
            <person name="Poulain J."/>
            <person name="Barbe V."/>
            <person name="Segurens B."/>
            <person name="Artiguenave F."/>
            <person name="Anthouard V."/>
            <person name="Vacherie B."/>
            <person name="Val M.-E."/>
            <person name="Fulton R.S."/>
            <person name="Minx P."/>
            <person name="Wilson R."/>
            <person name="Durrens P."/>
            <person name="Jean G."/>
            <person name="Marck C."/>
            <person name="Martin T."/>
            <person name="Nikolski M."/>
            <person name="Rolland T."/>
            <person name="Seret M.-L."/>
            <person name="Casaregola S."/>
            <person name="Despons L."/>
            <person name="Fairhead C."/>
            <person name="Fischer G."/>
            <person name="Lafontaine I."/>
            <person name="Leh V."/>
            <person name="Lemaire M."/>
            <person name="de Montigny J."/>
            <person name="Neuveglise C."/>
            <person name="Thierry A."/>
            <person name="Blanc-Lenfle I."/>
            <person name="Bleykasten C."/>
            <person name="Diffels J."/>
            <person name="Fritsch E."/>
            <person name="Frangeul L."/>
            <person name="Goeffon A."/>
            <person name="Jauniaux N."/>
            <person name="Kachouri-Lafond R."/>
            <person name="Payen C."/>
            <person name="Potier S."/>
            <person name="Pribylova L."/>
            <person name="Ozanne C."/>
            <person name="Richard G.-F."/>
            <person name="Sacerdot C."/>
            <person name="Straub M.-L."/>
            <person name="Talla E."/>
        </authorList>
    </citation>
    <scope>NUCLEOTIDE SEQUENCE [LARGE SCALE GENOMIC DNA]</scope>
    <source>
        <strain evidence="7">ATCC 56472 / CBS 6340 / NRRL Y-8284</strain>
    </source>
</reference>
<dbReference type="InterPro" id="IPR011430">
    <property type="entry name" value="UTP20_N"/>
</dbReference>
<dbReference type="Pfam" id="PF23099">
    <property type="entry name" value="UTP20_C"/>
    <property type="match status" value="1"/>
</dbReference>
<dbReference type="InterPro" id="IPR057525">
    <property type="entry name" value="UTP20_C"/>
</dbReference>
<gene>
    <name evidence="6" type="ordered locus">KLTH0G16588g</name>
</gene>
<feature type="region of interest" description="Disordered" evidence="2">
    <location>
        <begin position="2463"/>
        <end position="2498"/>
    </location>
</feature>
<dbReference type="eggNOG" id="KOG1823">
    <property type="taxonomic scope" value="Eukaryota"/>
</dbReference>
<feature type="domain" description="U3 small nucleolar RNA-associated protein 20 C-terminal" evidence="5">
    <location>
        <begin position="2255"/>
        <end position="2484"/>
    </location>
</feature>
<evidence type="ECO:0000259" key="3">
    <source>
        <dbReference type="Pfam" id="PF07539"/>
    </source>
</evidence>
<dbReference type="RefSeq" id="XP_002555755.1">
    <property type="nucleotide sequence ID" value="XM_002555709.1"/>
</dbReference>
<dbReference type="InterPro" id="IPR052575">
    <property type="entry name" value="SSU_processome_comp_20"/>
</dbReference>
<accession>C5DNF7</accession>
<dbReference type="OMA" id="EGLMAMF"/>
<dbReference type="Gene3D" id="1.25.10.10">
    <property type="entry name" value="Leucine-rich Repeat Variant"/>
    <property type="match status" value="3"/>
</dbReference>
<dbReference type="Pfam" id="PF20416">
    <property type="entry name" value="UTP20"/>
    <property type="match status" value="1"/>
</dbReference>
<evidence type="ECO:0000256" key="1">
    <source>
        <dbReference type="SAM" id="Coils"/>
    </source>
</evidence>
<dbReference type="Proteomes" id="UP000002036">
    <property type="component" value="Chromosome G"/>
</dbReference>
<dbReference type="InterPro" id="IPR046523">
    <property type="entry name" value="UTP20_dom"/>
</dbReference>
<dbReference type="Pfam" id="PF07539">
    <property type="entry name" value="UTP20_N"/>
    <property type="match status" value="1"/>
</dbReference>
<evidence type="ECO:0000259" key="5">
    <source>
        <dbReference type="Pfam" id="PF23099"/>
    </source>
</evidence>
<dbReference type="InParanoid" id="C5DNF7"/>
<dbReference type="GO" id="GO:0030686">
    <property type="term" value="C:90S preribosome"/>
    <property type="evidence" value="ECO:0007669"/>
    <property type="project" value="TreeGrafter"/>
</dbReference>
<feature type="domain" description="U3 small nucleolar RNA-associated protein 20" evidence="4">
    <location>
        <begin position="1610"/>
        <end position="1827"/>
    </location>
</feature>
<dbReference type="InterPro" id="IPR016024">
    <property type="entry name" value="ARM-type_fold"/>
</dbReference>
<dbReference type="GeneID" id="8294042"/>
<feature type="compositionally biased region" description="Basic residues" evidence="2">
    <location>
        <begin position="2466"/>
        <end position="2481"/>
    </location>
</feature>
<proteinExistence type="predicted"/>
<dbReference type="GO" id="GO:0032040">
    <property type="term" value="C:small-subunit processome"/>
    <property type="evidence" value="ECO:0007669"/>
    <property type="project" value="TreeGrafter"/>
</dbReference>
<dbReference type="FunCoup" id="C5DNF7">
    <property type="interactions" value="1121"/>
</dbReference>
<evidence type="ECO:0000313" key="6">
    <source>
        <dbReference type="EMBL" id="CAR25318.1"/>
    </source>
</evidence>
<keyword evidence="1" id="KW-0175">Coiled coil</keyword>
<evidence type="ECO:0000313" key="7">
    <source>
        <dbReference type="Proteomes" id="UP000002036"/>
    </source>
</evidence>
<dbReference type="PANTHER" id="PTHR17695">
    <property type="entry name" value="SMALL SUBUNIT PROCESSOME COMPONENT 20 HOMOLOG"/>
    <property type="match status" value="1"/>
</dbReference>
<feature type="coiled-coil region" evidence="1">
    <location>
        <begin position="2394"/>
        <end position="2421"/>
    </location>
</feature>
<dbReference type="PANTHER" id="PTHR17695:SF11">
    <property type="entry name" value="SMALL SUBUNIT PROCESSOME COMPONENT 20 HOMOLOG"/>
    <property type="match status" value="1"/>
</dbReference>
<evidence type="ECO:0000259" key="4">
    <source>
        <dbReference type="Pfam" id="PF20416"/>
    </source>
</evidence>
<keyword evidence="7" id="KW-1185">Reference proteome</keyword>
<organism evidence="6 7">
    <name type="scientific">Lachancea thermotolerans (strain ATCC 56472 / CBS 6340 / NRRL Y-8284)</name>
    <name type="common">Yeast</name>
    <name type="synonym">Kluyveromyces thermotolerans</name>
    <dbReference type="NCBI Taxonomy" id="559295"/>
    <lineage>
        <taxon>Eukaryota</taxon>
        <taxon>Fungi</taxon>
        <taxon>Dikarya</taxon>
        <taxon>Ascomycota</taxon>
        <taxon>Saccharomycotina</taxon>
        <taxon>Saccharomycetes</taxon>
        <taxon>Saccharomycetales</taxon>
        <taxon>Saccharomycetaceae</taxon>
        <taxon>Lachancea</taxon>
    </lineage>
</organism>
<name>C5DNF7_LACTC</name>
<evidence type="ECO:0000256" key="2">
    <source>
        <dbReference type="SAM" id="MobiDB-lite"/>
    </source>
</evidence>
<dbReference type="InterPro" id="IPR011989">
    <property type="entry name" value="ARM-like"/>
</dbReference>
<dbReference type="STRING" id="559295.C5DNF7"/>
<dbReference type="OrthoDB" id="360653at2759"/>
<dbReference type="SUPFAM" id="SSF48371">
    <property type="entry name" value="ARM repeat"/>
    <property type="match status" value="4"/>
</dbReference>
<sequence>MVKQKVTSKSSKRYRYSSFKDKIDDLRIEPARNLGKRVHDHVESSHFLASFEHWEDTNMSANFASFADDVRPMAQTLPQILFHEEQIFEQLYKHISKHDEYSLQPLLDLLAQFCHDLGPDFMKFYERAMHMLTTLLDDAANFESSNVFEWGFNCLAYVYKYLSRVLAQDLLPTYNLLFPLVSHRKEYLSRFSAEALSFLVRKAKLKSLSAFVTHAFNQLRDVTESTEENACENNIYDGLKMLFTEALITTKESLHSKFNVIMEALVHECLSGAGDQCCISLVADVTMNVLRHASSDNAPPVYDVFISEVKGFLEDPSAKLDAPMKLLLTLAFAESGKKVKSWPELIDSVQKVLCHANVRSLSPEVTALAFCSILRNAPIPDLTKFHRTLFDFYLNNFPQNFIEFFKMGLSMDKDRMFSFNGAKSLQRYIDQNWEFNEKKIALFLMESRQNSPLGQKLALTIPKQFAESIAHGISAESEHLRLGSLFQILWKMQVLYYTSYDASTVIEPLIKTLLQQERLNDFEKDVLGNMLLLLNPRDNGNVLEILDFAVTNLGKFQDSVLCIKGLRQLLGKLENGSNKFSQACENQAFIQISGNLCLPDEQIRYESLKLLISLLKYQGLEVPEILNDCKIIEEIPRNLQTARDITMRIRKLGSDFAKMEPESLVSHVVFNYLFGILTVRFSPVWEGAYEVLCDVYEKNHELVWSLFSKFVEVLDNNFRLEYYEKSQLEEERAVFWSVSTSRLNDVLQTCADVFNSYSFAESSILELLKNRRGDLTYPGLIRNQALKGLLRIPQLAERHSRDIVPYMLKTDPSEENALALEGVEERPSSSSTWSEADRKLLLQLIGKFKNIKSIYKSEEVYQRFMDLLGSRTTEIQKLALDGILAYKESVVIKYRDNLRNLLDDNAFKDESLKLLSHSNDRIVEDNDETFLMPLVLRILFGRAQTPVTSGLKKSRKTAVITLLPSLHEKYVIGFLRLASEGLPYKKFLEQGTGFDSTILSKHLLRRMAGFAALGNLAIKSLGSKYPNATVALLDPALYTACVSNEVASKKSEEEVVLKQAGNVRQAIMKLILNLFSTVGTLIDWDSSVQKIHKLVLQPRISNFEYDNLQHPSSLMSLFCLWATDTCFYKFLYHDECSVAKALMKLLGNSNAKEIVIENTLNFSNYIIKNPTKDDAYVDLVSLVASTCLRELPGLLKNAKSQEVVSITVDLLLNLVEAGYVDEDETKKYLLSSLAHILEGEVKGVQTADKVKVLQSIASLIIGYNCEWTEIEHLYRSCSKLYRVFAEKSLRLSLNKVFISIGTQFEHLSKVAGLLSELNAYSTDRMESYNFKSVLPAFKKIADGSCQLTDELEWLPVIHTCLYFITDEEELAIRTNATHTIKLLIDYSNSKSSASDAEKAVELIGSDLIPHIKNGLRHKNIEIQVEYISVVSYIIANSIYYTELNDMKSLLFKGDEEANFFTNLTHIQLHRRQRAIKRLGENASTLSGSSISHYLIPMVERYIYCTDEKYRNICNETISTVGLLTHFVTWNQYKAVIRRFTAALKQKPAFLKEMVSLIVQCSKSLMKSMQAARAQDPSNISLKKFPKTLTEPENFIQGEIYPTFKNILNTRNEDTIVARIPLCEATVNFILGLDPNDRGRLLPGALSSICQVLRSRSEELREAVRKSLASISVVLGPEYLTFILNELKSALRRGSQIHILSYTVHSLLVAMSHSLSHKDLDTNSALIVSIIMEDIFGAAGQEKEAEGYSSKLKELKFNKSYDTGEILASNISLPAFGSLLHPIRALLSENLGLKNRRKLDELMRRYALGLNHNEESSSKDALILCYEIFTQSANFTSKGGSFKPKASNKLKARDDSFFIVNLNAKDGRVQTETNPNGSVLQKFSLDLLKAVLARNPNLLEAPYLEGFIPLLQGSLDCDDESVLVSALRVLTVFVKLNFDEDSEGIFKNCARKVLNIIKDSPSTSTEICQVSLKFLSSLIRHKDVKLKDTALSFILERVRPDLNEPNKQGLAFNFLKSLLAKHVVLPEMYDIVDSVAGIMVTNHSKEIRDVSRSVYYQFIMEYDQSRGRLEKQFKFLVSNLEYPSQEGRQSVMELINLIVNKSSQDLLRRLSASFFLSLSNVAVNDNSPRCREMASALLRNLLAKLGQGNIGTEEKYILAWLKQDTASFLELGLRIYKIYLSSMSLGANSELDGLALSKARKIIAESDAGSETEWNLVYTALNVLTAYVDATDEAFAVSNTPMWTSVINCLLYPHPWVRLISSRMVNKYVGHQGKLENPFSDLEIQNIAYRIFRQLGAPSISESQATTSIRTIITIMARWQKDNTPFVTAGEGDRKYNTAIDFALSRIGSIIRDEENGRELFPSKKACVQLLALIIQLLDEEQLKHGANTIILSLFTYLEDERRNLDERSEELKQLAQECLELLQGKLSVADFTTIYSSVKHEVTRRRYERRAKRATLAVVAPEAAARRKLKKHARSKEKRKHEKDENGYYHAKNKKRKF</sequence>
<dbReference type="HOGENOM" id="CLU_000327_0_0_1"/>
<feature type="domain" description="U3 small nucleolar RNA-associated protein 20 N-terminal" evidence="3">
    <location>
        <begin position="833"/>
        <end position="1419"/>
    </location>
</feature>
<protein>
    <submittedName>
        <fullName evidence="6">KLTH0G16588p</fullName>
    </submittedName>
</protein>
<dbReference type="EMBL" id="CU928171">
    <property type="protein sequence ID" value="CAR25318.1"/>
    <property type="molecule type" value="Genomic_DNA"/>
</dbReference>
<dbReference type="KEGG" id="lth:KLTH0G16588g"/>